<sequence>MARAAEQRRPPCGVSRQVWPQLLAKGMGLSSATKGETEIRLAARKYVVNVGRVLAVPHQVQAHRVHSLPQQPGLNVRT</sequence>
<name>A0ABN2S9F3_9ACTN</name>
<proteinExistence type="predicted"/>
<protein>
    <submittedName>
        <fullName evidence="1">Uncharacterized protein</fullName>
    </submittedName>
</protein>
<keyword evidence="2" id="KW-1185">Reference proteome</keyword>
<organism evidence="1 2">
    <name type="scientific">Nocardiopsis rhodophaea</name>
    <dbReference type="NCBI Taxonomy" id="280238"/>
    <lineage>
        <taxon>Bacteria</taxon>
        <taxon>Bacillati</taxon>
        <taxon>Actinomycetota</taxon>
        <taxon>Actinomycetes</taxon>
        <taxon>Streptosporangiales</taxon>
        <taxon>Nocardiopsidaceae</taxon>
        <taxon>Nocardiopsis</taxon>
    </lineage>
</organism>
<reference evidence="1 2" key="1">
    <citation type="journal article" date="2019" name="Int. J. Syst. Evol. Microbiol.">
        <title>The Global Catalogue of Microorganisms (GCM) 10K type strain sequencing project: providing services to taxonomists for standard genome sequencing and annotation.</title>
        <authorList>
            <consortium name="The Broad Institute Genomics Platform"/>
            <consortium name="The Broad Institute Genome Sequencing Center for Infectious Disease"/>
            <person name="Wu L."/>
            <person name="Ma J."/>
        </authorList>
    </citation>
    <scope>NUCLEOTIDE SEQUENCE [LARGE SCALE GENOMIC DNA]</scope>
    <source>
        <strain evidence="1 2">JCM 15313</strain>
    </source>
</reference>
<evidence type="ECO:0000313" key="1">
    <source>
        <dbReference type="EMBL" id="GAA1982657.1"/>
    </source>
</evidence>
<dbReference type="Proteomes" id="UP001501585">
    <property type="component" value="Unassembled WGS sequence"/>
</dbReference>
<comment type="caution">
    <text evidence="1">The sequence shown here is derived from an EMBL/GenBank/DDBJ whole genome shotgun (WGS) entry which is preliminary data.</text>
</comment>
<accession>A0ABN2S9F3</accession>
<dbReference type="EMBL" id="BAAAPC010000002">
    <property type="protein sequence ID" value="GAA1982657.1"/>
    <property type="molecule type" value="Genomic_DNA"/>
</dbReference>
<evidence type="ECO:0000313" key="2">
    <source>
        <dbReference type="Proteomes" id="UP001501585"/>
    </source>
</evidence>
<gene>
    <name evidence="1" type="ORF">GCM10009799_04790</name>
</gene>